<gene>
    <name evidence="2" type="ORF">AXK61_10305</name>
</gene>
<feature type="region of interest" description="Disordered" evidence="1">
    <location>
        <begin position="138"/>
        <end position="179"/>
    </location>
</feature>
<evidence type="ECO:0000256" key="1">
    <source>
        <dbReference type="SAM" id="MobiDB-lite"/>
    </source>
</evidence>
<evidence type="ECO:0000313" key="2">
    <source>
        <dbReference type="EMBL" id="KXO89018.1"/>
    </source>
</evidence>
<name>A0A137YSW9_9ACTN</name>
<sequence>MEAKGTAIRLPCRSATLLMPSPRATSDSAAPIRSWIQITFMSISSGALSAFAAGALPSSPTSRLFAPKAWMTSPPEANLLHTTFTLGMHVLSRLVSLTIRSPFGISCQPIRTVPRTVGSGATGHGVLPPIDRDCSALPDSTMQPEASSPTVPTTSAVRARRVRRFMPSPSTGRPAGRST</sequence>
<keyword evidence="3" id="KW-1185">Reference proteome</keyword>
<protein>
    <submittedName>
        <fullName evidence="2">Uncharacterized protein</fullName>
    </submittedName>
</protein>
<dbReference type="Proteomes" id="UP000070409">
    <property type="component" value="Unassembled WGS sequence"/>
</dbReference>
<proteinExistence type="predicted"/>
<reference evidence="2 3" key="1">
    <citation type="submission" date="2016-02" db="EMBL/GenBank/DDBJ databases">
        <authorList>
            <person name="Teng J.L."/>
            <person name="Tang Y."/>
            <person name="Huang Y."/>
            <person name="Guo F."/>
            <person name="Wei W."/>
            <person name="Chen J.H."/>
            <person name="Wong S.Y."/>
            <person name="Lau S.K."/>
            <person name="Woo P.C."/>
        </authorList>
    </citation>
    <scope>NUCLEOTIDE SEQUENCE [LARGE SCALE GENOMIC DNA]</scope>
    <source>
        <strain evidence="2 3">JCM 13375</strain>
    </source>
</reference>
<feature type="compositionally biased region" description="Polar residues" evidence="1">
    <location>
        <begin position="138"/>
        <end position="155"/>
    </location>
</feature>
<dbReference type="EMBL" id="LSRE01000050">
    <property type="protein sequence ID" value="KXO89018.1"/>
    <property type="molecule type" value="Genomic_DNA"/>
</dbReference>
<accession>A0A137YSW9</accession>
<evidence type="ECO:0000313" key="3">
    <source>
        <dbReference type="Proteomes" id="UP000070409"/>
    </source>
</evidence>
<organism evidence="2 3">
    <name type="scientific">Tsukamurella pseudospumae</name>
    <dbReference type="NCBI Taxonomy" id="239498"/>
    <lineage>
        <taxon>Bacteria</taxon>
        <taxon>Bacillati</taxon>
        <taxon>Actinomycetota</taxon>
        <taxon>Actinomycetes</taxon>
        <taxon>Mycobacteriales</taxon>
        <taxon>Tsukamurellaceae</taxon>
        <taxon>Tsukamurella</taxon>
    </lineage>
</organism>
<comment type="caution">
    <text evidence="2">The sequence shown here is derived from an EMBL/GenBank/DDBJ whole genome shotgun (WGS) entry which is preliminary data.</text>
</comment>